<keyword evidence="3" id="KW-1185">Reference proteome</keyword>
<organism evidence="2 3">
    <name type="scientific">Lithospermum erythrorhizon</name>
    <name type="common">Purple gromwell</name>
    <name type="synonym">Lithospermum officinale var. erythrorhizon</name>
    <dbReference type="NCBI Taxonomy" id="34254"/>
    <lineage>
        <taxon>Eukaryota</taxon>
        <taxon>Viridiplantae</taxon>
        <taxon>Streptophyta</taxon>
        <taxon>Embryophyta</taxon>
        <taxon>Tracheophyta</taxon>
        <taxon>Spermatophyta</taxon>
        <taxon>Magnoliopsida</taxon>
        <taxon>eudicotyledons</taxon>
        <taxon>Gunneridae</taxon>
        <taxon>Pentapetalae</taxon>
        <taxon>asterids</taxon>
        <taxon>lamiids</taxon>
        <taxon>Boraginales</taxon>
        <taxon>Boraginaceae</taxon>
        <taxon>Boraginoideae</taxon>
        <taxon>Lithospermeae</taxon>
        <taxon>Lithospermum</taxon>
    </lineage>
</organism>
<dbReference type="PROSITE" id="PS50011">
    <property type="entry name" value="PROTEIN_KINASE_DOM"/>
    <property type="match status" value="1"/>
</dbReference>
<dbReference type="InterPro" id="IPR008271">
    <property type="entry name" value="Ser/Thr_kinase_AS"/>
</dbReference>
<gene>
    <name evidence="2" type="ORF">LIER_23011</name>
</gene>
<protein>
    <recommendedName>
        <fullName evidence="1">Protein kinase domain-containing protein</fullName>
    </recommendedName>
</protein>
<dbReference type="InterPro" id="IPR011009">
    <property type="entry name" value="Kinase-like_dom_sf"/>
</dbReference>
<dbReference type="EMBL" id="BAABME010006398">
    <property type="protein sequence ID" value="GAA0168254.1"/>
    <property type="molecule type" value="Genomic_DNA"/>
</dbReference>
<evidence type="ECO:0000259" key="1">
    <source>
        <dbReference type="PROSITE" id="PS50011"/>
    </source>
</evidence>
<dbReference type="Gene3D" id="1.10.510.10">
    <property type="entry name" value="Transferase(Phosphotransferase) domain 1"/>
    <property type="match status" value="1"/>
</dbReference>
<dbReference type="InterPro" id="IPR000719">
    <property type="entry name" value="Prot_kinase_dom"/>
</dbReference>
<proteinExistence type="predicted"/>
<sequence>MVFSRNCCNNTIEPIQTSFNSNLTLVDNDHKLKLKSLLQEMIKNLGFSCFAPPSQSSTQKGSENCIENNNLEHNKAWLLAESGGSCDAKQSSLRFSFCSQVEIESMSVSSSCASATVLMVNLDNGLIDSRGNELKWRRIYCRLEKKRGVRGLSWSARYKIAIGIAEAISYLHNGTDRCVVHRDIKPSNILLSSKKMPKAKPQLHLGALEKLIDLRLRLPFKKSKQVANSACLHNRGRNSSA</sequence>
<accession>A0AAV3QW45</accession>
<dbReference type="Pfam" id="PF00069">
    <property type="entry name" value="Pkinase"/>
    <property type="match status" value="1"/>
</dbReference>
<evidence type="ECO:0000313" key="2">
    <source>
        <dbReference type="EMBL" id="GAA0168254.1"/>
    </source>
</evidence>
<dbReference type="PANTHER" id="PTHR47987:SF37">
    <property type="entry name" value="PROTEIN KINASE DOMAIN-CONTAINING PROTEIN"/>
    <property type="match status" value="1"/>
</dbReference>
<dbReference type="PANTHER" id="PTHR47987">
    <property type="entry name" value="OS08G0249100 PROTEIN"/>
    <property type="match status" value="1"/>
</dbReference>
<dbReference type="PROSITE" id="PS00108">
    <property type="entry name" value="PROTEIN_KINASE_ST"/>
    <property type="match status" value="1"/>
</dbReference>
<evidence type="ECO:0000313" key="3">
    <source>
        <dbReference type="Proteomes" id="UP001454036"/>
    </source>
</evidence>
<comment type="caution">
    <text evidence="2">The sequence shown here is derived from an EMBL/GenBank/DDBJ whole genome shotgun (WGS) entry which is preliminary data.</text>
</comment>
<feature type="domain" description="Protein kinase" evidence="1">
    <location>
        <begin position="1"/>
        <end position="241"/>
    </location>
</feature>
<dbReference type="InterPro" id="IPR046958">
    <property type="entry name" value="RBK1/2/STUNTED"/>
</dbReference>
<reference evidence="2 3" key="1">
    <citation type="submission" date="2024-01" db="EMBL/GenBank/DDBJ databases">
        <title>The complete chloroplast genome sequence of Lithospermum erythrorhizon: insights into the phylogenetic relationship among Boraginaceae species and the maternal lineages of purple gromwells.</title>
        <authorList>
            <person name="Okada T."/>
            <person name="Watanabe K."/>
        </authorList>
    </citation>
    <scope>NUCLEOTIDE SEQUENCE [LARGE SCALE GENOMIC DNA]</scope>
</reference>
<dbReference type="SUPFAM" id="SSF56112">
    <property type="entry name" value="Protein kinase-like (PK-like)"/>
    <property type="match status" value="1"/>
</dbReference>
<dbReference type="AlphaFoldDB" id="A0AAV3QW45"/>
<name>A0AAV3QW45_LITER</name>
<dbReference type="Proteomes" id="UP001454036">
    <property type="component" value="Unassembled WGS sequence"/>
</dbReference>
<dbReference type="GO" id="GO:0004672">
    <property type="term" value="F:protein kinase activity"/>
    <property type="evidence" value="ECO:0007669"/>
    <property type="project" value="InterPro"/>
</dbReference>
<dbReference type="GO" id="GO:0005524">
    <property type="term" value="F:ATP binding"/>
    <property type="evidence" value="ECO:0007669"/>
    <property type="project" value="InterPro"/>
</dbReference>